<dbReference type="Pfam" id="PF05186">
    <property type="entry name" value="Dpy-30"/>
    <property type="match status" value="1"/>
</dbReference>
<sequence length="1116" mass="118808">MTTSGSEAFLIDGFPRKLDQLQAFEEKIKPCDGVLVFTVPDDVAVERLVKRGESSGRADDNEETIRKRMEVFKEESQPVIDALKGSGRVAEINAEGSPDEVFIGVEAFMDPMVEVKASEDDPQVEKEDDALTADEHVKGEDAPAEQHTEAEEISAEHHAEPEEAPAEHHAEAEEAPAEHHAVEEEAPAEKNAEAEEAPAEHHAEAEEAPAEHHAEAEEATVEHHPVVEEAPAEHHTETEEAPAEHHAEAEEATVEHHTEAEKAPAEQNAEVEEAPAEHHAEAEEATVEHHTETEKAPAEHHTEAEEATVEHHTETEKAPAEQHEAEEALPASSHTVDPSARIVFVLGAPGAGKGTQCARIVQHYGWSHLSTGDLLRKEVSEGTALGVQASSIMKEGGMVPTALILDLLIAAMASSPAGSNFLVDGFPRKLDQLREFEAKIKPCDGVLAFTVPDDVAVERLVKRGESSGRADDNEETIRKRMEVFKEESQPVIDALKGSGRVAEIDAQGTPKDIFVEVRKFMDVISGVTATEEEHHGDAEKAVAEQDVVAEEVIAEHVHNVEEAAGEELPPSEQPLSASAPVSSHTVDPSARIVFVLGAPGAGKGTQCARIVQHYGWSHLSTGDLLRKEVSEGTALGVQASSIMKEGGMVPTALILDLLIAAMASSPAGSSFLVDGFPRKLDQLREFEAKIKPCDGVLAFTVPDDVAVERLVKRGESSGRADDNEETIRKRMEVFKEESQPVIDALKGSGRVAEIDAQGAPEDIFVEVRKFMDVISGVEPEAHNEEAGVQPEAHNDEVPVEEAAAGAEDDVGDDSPPSAAAAAPVEEAAAGAEDDVGDDSPPSAAAAAPVEEAAAGAEDDVGDDSPPSAAAAAPVEDLPDVAQFSQKEVDAVVKIQAGARGMLGRKRVKKIKGHSGQVEASSNETGQEEEGADEDGLEMQQEEGEEEQDAPPKALLEEPPAHVAETVAESKPEVQDLQVEEDTSTTTAPPVIQPVPPSQSKPTTPQRPVSSSPRPGSKPSVPPAAAAAAPPEVLPAPTHTPPTLLVQPPVNQRAASIARATPTKTLPVRQYMDMTVVPILREALRSLNDSRPNDPLRFLADYLLAARAKRLNGGAQT</sequence>
<feature type="region of interest" description="Disordered" evidence="9">
    <location>
        <begin position="563"/>
        <end position="583"/>
    </location>
</feature>
<evidence type="ECO:0000256" key="5">
    <source>
        <dbReference type="ARBA" id="ARBA00022679"/>
    </source>
</evidence>
<evidence type="ECO:0000256" key="2">
    <source>
        <dbReference type="ARBA" id="ARBA00007220"/>
    </source>
</evidence>
<dbReference type="EC" id="2.7.4.3" evidence="4"/>
<feature type="compositionally biased region" description="Low complexity" evidence="9">
    <location>
        <begin position="863"/>
        <end position="876"/>
    </location>
</feature>
<feature type="compositionally biased region" description="Low complexity" evidence="9">
    <location>
        <begin position="813"/>
        <end position="830"/>
    </location>
</feature>
<feature type="compositionally biased region" description="Polar residues" evidence="9">
    <location>
        <begin position="1002"/>
        <end position="1013"/>
    </location>
</feature>
<evidence type="ECO:0000313" key="11">
    <source>
        <dbReference type="Proteomes" id="UP000232323"/>
    </source>
</evidence>
<reference evidence="10 11" key="1">
    <citation type="submission" date="2017-08" db="EMBL/GenBank/DDBJ databases">
        <title>Acidophilic green algal genome provides insights into adaptation to an acidic environment.</title>
        <authorList>
            <person name="Hirooka S."/>
            <person name="Hirose Y."/>
            <person name="Kanesaki Y."/>
            <person name="Higuchi S."/>
            <person name="Fujiwara T."/>
            <person name="Onuma R."/>
            <person name="Era A."/>
            <person name="Ohbayashi R."/>
            <person name="Uzuka A."/>
            <person name="Nozaki H."/>
            <person name="Yoshikawa H."/>
            <person name="Miyagishima S.Y."/>
        </authorList>
    </citation>
    <scope>NUCLEOTIDE SEQUENCE [LARGE SCALE GENOMIC DNA]</scope>
    <source>
        <strain evidence="10 11">NIES-2499</strain>
    </source>
</reference>
<dbReference type="CDD" id="cd22965">
    <property type="entry name" value="DD_DPY30_SDC1"/>
    <property type="match status" value="1"/>
</dbReference>
<feature type="region of interest" description="Disordered" evidence="9">
    <location>
        <begin position="136"/>
        <end position="335"/>
    </location>
</feature>
<dbReference type="GO" id="GO:0005524">
    <property type="term" value="F:ATP binding"/>
    <property type="evidence" value="ECO:0007669"/>
    <property type="project" value="InterPro"/>
</dbReference>
<feature type="region of interest" description="Disordered" evidence="9">
    <location>
        <begin position="902"/>
        <end position="1045"/>
    </location>
</feature>
<dbReference type="InterPro" id="IPR033690">
    <property type="entry name" value="Adenylat_kinase_CS"/>
</dbReference>
<evidence type="ECO:0000256" key="3">
    <source>
        <dbReference type="ARBA" id="ARBA00010849"/>
    </source>
</evidence>
<dbReference type="InterPro" id="IPR007858">
    <property type="entry name" value="Dpy-30_motif"/>
</dbReference>
<accession>A0A250WUG9</accession>
<dbReference type="InterPro" id="IPR000850">
    <property type="entry name" value="Adenylat/UMP-CMP_kin"/>
</dbReference>
<dbReference type="EMBL" id="BEGY01000007">
    <property type="protein sequence ID" value="GAX74484.1"/>
    <property type="molecule type" value="Genomic_DNA"/>
</dbReference>
<dbReference type="GO" id="GO:0005634">
    <property type="term" value="C:nucleus"/>
    <property type="evidence" value="ECO:0007669"/>
    <property type="project" value="UniProtKB-SubCell"/>
</dbReference>
<comment type="similarity">
    <text evidence="2">Belongs to the adenylate kinase family.</text>
</comment>
<feature type="compositionally biased region" description="Basic residues" evidence="9">
    <location>
        <begin position="902"/>
        <end position="912"/>
    </location>
</feature>
<dbReference type="PRINTS" id="PR00094">
    <property type="entry name" value="ADENYLTKNASE"/>
</dbReference>
<evidence type="ECO:0000256" key="9">
    <source>
        <dbReference type="SAM" id="MobiDB-lite"/>
    </source>
</evidence>
<feature type="compositionally biased region" description="Polar residues" evidence="9">
    <location>
        <begin position="573"/>
        <end position="583"/>
    </location>
</feature>
<feature type="compositionally biased region" description="Acidic residues" evidence="9">
    <location>
        <begin position="925"/>
        <end position="948"/>
    </location>
</feature>
<proteinExistence type="inferred from homology"/>
<dbReference type="PROSITE" id="PS50096">
    <property type="entry name" value="IQ"/>
    <property type="match status" value="1"/>
</dbReference>
<dbReference type="PROSITE" id="PS00113">
    <property type="entry name" value="ADENYLATE_KINASE"/>
    <property type="match status" value="3"/>
</dbReference>
<dbReference type="InterPro" id="IPR049629">
    <property type="entry name" value="DPY30_SDC1_DD"/>
</dbReference>
<keyword evidence="5" id="KW-0808">Transferase</keyword>
<evidence type="ECO:0000256" key="4">
    <source>
        <dbReference type="ARBA" id="ARBA00012955"/>
    </source>
</evidence>
<protein>
    <recommendedName>
        <fullName evidence="4">adenylate kinase</fullName>
        <ecNumber evidence="4">2.7.4.3</ecNumber>
    </recommendedName>
</protein>
<comment type="similarity">
    <text evidence="3">Belongs to the dpy-30 family.</text>
</comment>
<evidence type="ECO:0000256" key="1">
    <source>
        <dbReference type="ARBA" id="ARBA00004123"/>
    </source>
</evidence>
<dbReference type="OrthoDB" id="442176at2759"/>
<name>A0A250WUG9_9CHLO</name>
<keyword evidence="11" id="KW-1185">Reference proteome</keyword>
<dbReference type="Gene3D" id="1.20.890.10">
    <property type="entry name" value="cAMP-dependent protein kinase regulatory subunit, dimerization-anchoring domain"/>
    <property type="match status" value="1"/>
</dbReference>
<dbReference type="HAMAP" id="MF_00235">
    <property type="entry name" value="Adenylate_kinase_Adk"/>
    <property type="match status" value="2"/>
</dbReference>
<feature type="region of interest" description="Disordered" evidence="9">
    <location>
        <begin position="803"/>
        <end position="876"/>
    </location>
</feature>
<feature type="compositionally biased region" description="Low complexity" evidence="9">
    <location>
        <begin position="838"/>
        <end position="855"/>
    </location>
</feature>
<evidence type="ECO:0000256" key="8">
    <source>
        <dbReference type="ARBA" id="ARBA00023242"/>
    </source>
</evidence>
<comment type="subcellular location">
    <subcellularLocation>
        <location evidence="1">Nucleus</location>
    </subcellularLocation>
</comment>
<feature type="compositionally biased region" description="Basic and acidic residues" evidence="9">
    <location>
        <begin position="275"/>
        <end position="326"/>
    </location>
</feature>
<dbReference type="Proteomes" id="UP000232323">
    <property type="component" value="Unassembled WGS sequence"/>
</dbReference>
<gene>
    <name evidence="10" type="ORF">CEUSTIGMA_g1933.t1</name>
</gene>
<dbReference type="InterPro" id="IPR027417">
    <property type="entry name" value="P-loop_NTPase"/>
</dbReference>
<keyword evidence="6" id="KW-0547">Nucleotide-binding</keyword>
<dbReference type="CDD" id="cd01428">
    <property type="entry name" value="ADK"/>
    <property type="match status" value="3"/>
</dbReference>
<evidence type="ECO:0000256" key="6">
    <source>
        <dbReference type="ARBA" id="ARBA00022741"/>
    </source>
</evidence>
<evidence type="ECO:0000313" key="10">
    <source>
        <dbReference type="EMBL" id="GAX74484.1"/>
    </source>
</evidence>
<dbReference type="Pfam" id="PF00406">
    <property type="entry name" value="ADK"/>
    <property type="match status" value="3"/>
</dbReference>
<evidence type="ECO:0000256" key="7">
    <source>
        <dbReference type="ARBA" id="ARBA00022777"/>
    </source>
</evidence>
<dbReference type="PANTHER" id="PTHR23359">
    <property type="entry name" value="NUCLEOTIDE KINASE"/>
    <property type="match status" value="1"/>
</dbReference>
<keyword evidence="8" id="KW-0539">Nucleus</keyword>
<dbReference type="GO" id="GO:0004017">
    <property type="term" value="F:AMP kinase activity"/>
    <property type="evidence" value="ECO:0007669"/>
    <property type="project" value="UniProtKB-EC"/>
</dbReference>
<dbReference type="STRING" id="1157962.A0A250WUG9"/>
<feature type="compositionally biased region" description="Basic and acidic residues" evidence="9">
    <location>
        <begin position="136"/>
        <end position="264"/>
    </location>
</feature>
<dbReference type="SUPFAM" id="SSF52540">
    <property type="entry name" value="P-loop containing nucleoside triphosphate hydrolases"/>
    <property type="match status" value="3"/>
</dbReference>
<organism evidence="10 11">
    <name type="scientific">Chlamydomonas eustigma</name>
    <dbReference type="NCBI Taxonomy" id="1157962"/>
    <lineage>
        <taxon>Eukaryota</taxon>
        <taxon>Viridiplantae</taxon>
        <taxon>Chlorophyta</taxon>
        <taxon>core chlorophytes</taxon>
        <taxon>Chlorophyceae</taxon>
        <taxon>CS clade</taxon>
        <taxon>Chlamydomonadales</taxon>
        <taxon>Chlamydomonadaceae</taxon>
        <taxon>Chlamydomonas</taxon>
    </lineage>
</organism>
<dbReference type="Gene3D" id="3.40.50.300">
    <property type="entry name" value="P-loop containing nucleotide triphosphate hydrolases"/>
    <property type="match status" value="3"/>
</dbReference>
<keyword evidence="7" id="KW-0418">Kinase</keyword>
<comment type="caution">
    <text evidence="10">The sequence shown here is derived from an EMBL/GenBank/DDBJ whole genome shotgun (WGS) entry which is preliminary data.</text>
</comment>
<dbReference type="AlphaFoldDB" id="A0A250WUG9"/>